<reference evidence="8 9" key="1">
    <citation type="submission" date="2017-03" db="EMBL/GenBank/DDBJ databases">
        <title>Paenibacillus larvae genome sequencing.</title>
        <authorList>
            <person name="Dingman D.W."/>
        </authorList>
    </citation>
    <scope>NUCLEOTIDE SEQUENCE [LARGE SCALE GENOMIC DNA]</scope>
    <source>
        <strain evidence="8 9">SAG 10367</strain>
    </source>
</reference>
<feature type="transmembrane region" description="Helical" evidence="7">
    <location>
        <begin position="68"/>
        <end position="90"/>
    </location>
</feature>
<organism evidence="8 9">
    <name type="scientific">Paenibacillus larvae subsp. pulvifaciens</name>
    <dbReference type="NCBI Taxonomy" id="1477"/>
    <lineage>
        <taxon>Bacteria</taxon>
        <taxon>Bacillati</taxon>
        <taxon>Bacillota</taxon>
        <taxon>Bacilli</taxon>
        <taxon>Bacillales</taxon>
        <taxon>Paenibacillaceae</taxon>
        <taxon>Paenibacillus</taxon>
    </lineage>
</organism>
<protein>
    <submittedName>
        <fullName evidence="8">Nitrate ABC transporter permease</fullName>
    </submittedName>
</protein>
<sequence>MKSSAWTEMWRKGWPPVGTVILLLFLWQAAVSWFGIESFMLPGPLQIVTELWDQLPRISGHLSFTLEITLIGFAIGTSTGIILACILHLIPGVKQAFYPLLLLSQNIPMIALAPLLMIWFGFGLLPKVIVITLVCFFPIAVSAMDGFAQADRSIMNYMKMIGASKLQLFTKVEFPGALPSLFSGVKISATYSIMGAVIAEWLGSDKGIGVYMLLAKSSFRTDRVFVSMFIIVILSMLLFSLILLLERFMFRWKRK</sequence>
<keyword evidence="3" id="KW-1003">Cell membrane</keyword>
<dbReference type="RefSeq" id="WP_024093908.1">
    <property type="nucleotide sequence ID" value="NZ_CP019794.1"/>
</dbReference>
<dbReference type="PROSITE" id="PS50928">
    <property type="entry name" value="ABC_TM1"/>
    <property type="match status" value="1"/>
</dbReference>
<name>A0A1V0UNR9_9BACL</name>
<gene>
    <name evidence="8" type="ORF">B7C51_01285</name>
</gene>
<evidence type="ECO:0000256" key="3">
    <source>
        <dbReference type="ARBA" id="ARBA00022475"/>
    </source>
</evidence>
<evidence type="ECO:0000256" key="1">
    <source>
        <dbReference type="ARBA" id="ARBA00004651"/>
    </source>
</evidence>
<dbReference type="GeneID" id="64218747"/>
<keyword evidence="2 7" id="KW-0813">Transport</keyword>
<evidence type="ECO:0000313" key="9">
    <source>
        <dbReference type="Proteomes" id="UP000192727"/>
    </source>
</evidence>
<evidence type="ECO:0000256" key="7">
    <source>
        <dbReference type="RuleBase" id="RU363032"/>
    </source>
</evidence>
<dbReference type="Gene3D" id="1.10.3720.10">
    <property type="entry name" value="MetI-like"/>
    <property type="match status" value="1"/>
</dbReference>
<feature type="transmembrane region" description="Helical" evidence="7">
    <location>
        <begin position="181"/>
        <end position="204"/>
    </location>
</feature>
<dbReference type="Pfam" id="PF00528">
    <property type="entry name" value="BPD_transp_1"/>
    <property type="match status" value="1"/>
</dbReference>
<dbReference type="PANTHER" id="PTHR30151:SF20">
    <property type="entry name" value="ABC TRANSPORTER PERMEASE PROTEIN HI_0355-RELATED"/>
    <property type="match status" value="1"/>
</dbReference>
<feature type="transmembrane region" description="Helical" evidence="7">
    <location>
        <begin position="97"/>
        <end position="122"/>
    </location>
</feature>
<dbReference type="Proteomes" id="UP000192727">
    <property type="component" value="Chromosome"/>
</dbReference>
<dbReference type="InterPro" id="IPR035906">
    <property type="entry name" value="MetI-like_sf"/>
</dbReference>
<dbReference type="EMBL" id="CP020557">
    <property type="protein sequence ID" value="ARF66736.1"/>
    <property type="molecule type" value="Genomic_DNA"/>
</dbReference>
<comment type="similarity">
    <text evidence="7">Belongs to the binding-protein-dependent transport system permease family.</text>
</comment>
<dbReference type="InterPro" id="IPR000515">
    <property type="entry name" value="MetI-like"/>
</dbReference>
<dbReference type="SUPFAM" id="SSF161098">
    <property type="entry name" value="MetI-like"/>
    <property type="match status" value="1"/>
</dbReference>
<evidence type="ECO:0000313" key="8">
    <source>
        <dbReference type="EMBL" id="ARF66736.1"/>
    </source>
</evidence>
<dbReference type="GO" id="GO:0055085">
    <property type="term" value="P:transmembrane transport"/>
    <property type="evidence" value="ECO:0007669"/>
    <property type="project" value="InterPro"/>
</dbReference>
<evidence type="ECO:0000256" key="6">
    <source>
        <dbReference type="ARBA" id="ARBA00023136"/>
    </source>
</evidence>
<dbReference type="CDD" id="cd06261">
    <property type="entry name" value="TM_PBP2"/>
    <property type="match status" value="1"/>
</dbReference>
<evidence type="ECO:0000256" key="2">
    <source>
        <dbReference type="ARBA" id="ARBA00022448"/>
    </source>
</evidence>
<dbReference type="PANTHER" id="PTHR30151">
    <property type="entry name" value="ALKANE SULFONATE ABC TRANSPORTER-RELATED, MEMBRANE SUBUNIT"/>
    <property type="match status" value="1"/>
</dbReference>
<evidence type="ECO:0000256" key="4">
    <source>
        <dbReference type="ARBA" id="ARBA00022692"/>
    </source>
</evidence>
<feature type="transmembrane region" description="Helical" evidence="7">
    <location>
        <begin position="128"/>
        <end position="148"/>
    </location>
</feature>
<feature type="transmembrane region" description="Helical" evidence="7">
    <location>
        <begin position="224"/>
        <end position="245"/>
    </location>
</feature>
<keyword evidence="5 7" id="KW-1133">Transmembrane helix</keyword>
<keyword evidence="6 7" id="KW-0472">Membrane</keyword>
<dbReference type="AlphaFoldDB" id="A0A1V0UNR9"/>
<keyword evidence="4 7" id="KW-0812">Transmembrane</keyword>
<evidence type="ECO:0000256" key="5">
    <source>
        <dbReference type="ARBA" id="ARBA00022989"/>
    </source>
</evidence>
<proteinExistence type="inferred from homology"/>
<accession>A0A1V0UNR9</accession>
<dbReference type="GO" id="GO:0005886">
    <property type="term" value="C:plasma membrane"/>
    <property type="evidence" value="ECO:0007669"/>
    <property type="project" value="UniProtKB-SubCell"/>
</dbReference>
<comment type="subcellular location">
    <subcellularLocation>
        <location evidence="1 7">Cell membrane</location>
        <topology evidence="1 7">Multi-pass membrane protein</topology>
    </subcellularLocation>
</comment>